<protein>
    <submittedName>
        <fullName evidence="2">Uncharacterized protein</fullName>
    </submittedName>
</protein>
<name>A0A8H4X9L1_9HYPO</name>
<evidence type="ECO:0000313" key="2">
    <source>
        <dbReference type="EMBL" id="KAF4967023.1"/>
    </source>
</evidence>
<dbReference type="OrthoDB" id="4826573at2759"/>
<dbReference type="EMBL" id="JABEYC010001253">
    <property type="protein sequence ID" value="KAF4967023.1"/>
    <property type="molecule type" value="Genomic_DNA"/>
</dbReference>
<dbReference type="Proteomes" id="UP000635477">
    <property type="component" value="Unassembled WGS sequence"/>
</dbReference>
<sequence length="325" mass="35114">MSIPSVAHVFESGINAAPTNSMGSNSLEALVRHQLAVASRELATTSEGPAAPQRSKNLIGDMGEYLAQTAQMWCCLTDKLVQGPHVAAVVEAAHEEAHAKHHTSDLGDLVAMDLEVTKLNKLRDLTEKFSRDVLEVWQRRNEPGSVVSAPTYQTASFPIKPEPGVLKRRPSVTGNDVDFRVPSDTRMLPTSQIADGHPSPAANASASDDSEEDEDEQFAEIDMEALKQRGKGSYNCPLGLRCDKGGVDKDGNLVLFDRNSSFAYACRLVVQDIGHLLTPVTGNTATNTVNHGGAMFPDAQIHQRNASLRAEMDSKDTKRLSSIVS</sequence>
<comment type="caution">
    <text evidence="2">The sequence shown here is derived from an EMBL/GenBank/DDBJ whole genome shotgun (WGS) entry which is preliminary data.</text>
</comment>
<gene>
    <name evidence="2" type="ORF">FZEAL_10580</name>
</gene>
<reference evidence="2" key="1">
    <citation type="journal article" date="2020" name="BMC Genomics">
        <title>Correction to: Identification and distribution of gene clusters required for synthesis of sphingolipid metabolism inhibitors in diverse species of the filamentous fungus Fusarium.</title>
        <authorList>
            <person name="Kim H.S."/>
            <person name="Lohmar J.M."/>
            <person name="Busman M."/>
            <person name="Brown D.W."/>
            <person name="Naumann T.A."/>
            <person name="Divon H.H."/>
            <person name="Lysoe E."/>
            <person name="Uhlig S."/>
            <person name="Proctor R.H."/>
        </authorList>
    </citation>
    <scope>NUCLEOTIDE SEQUENCE</scope>
    <source>
        <strain evidence="2">NRRL 22465</strain>
    </source>
</reference>
<feature type="compositionally biased region" description="Acidic residues" evidence="1">
    <location>
        <begin position="208"/>
        <end position="217"/>
    </location>
</feature>
<feature type="compositionally biased region" description="Low complexity" evidence="1">
    <location>
        <begin position="198"/>
        <end position="207"/>
    </location>
</feature>
<reference evidence="2" key="2">
    <citation type="submission" date="2020-05" db="EMBL/GenBank/DDBJ databases">
        <authorList>
            <person name="Kim H.-S."/>
            <person name="Proctor R.H."/>
            <person name="Brown D.W."/>
        </authorList>
    </citation>
    <scope>NUCLEOTIDE SEQUENCE</scope>
    <source>
        <strain evidence="2">NRRL 22465</strain>
    </source>
</reference>
<feature type="region of interest" description="Disordered" evidence="1">
    <location>
        <begin position="160"/>
        <end position="217"/>
    </location>
</feature>
<evidence type="ECO:0000313" key="3">
    <source>
        <dbReference type="Proteomes" id="UP000635477"/>
    </source>
</evidence>
<proteinExistence type="predicted"/>
<keyword evidence="3" id="KW-1185">Reference proteome</keyword>
<organism evidence="2 3">
    <name type="scientific">Fusarium zealandicum</name>
    <dbReference type="NCBI Taxonomy" id="1053134"/>
    <lineage>
        <taxon>Eukaryota</taxon>
        <taxon>Fungi</taxon>
        <taxon>Dikarya</taxon>
        <taxon>Ascomycota</taxon>
        <taxon>Pezizomycotina</taxon>
        <taxon>Sordariomycetes</taxon>
        <taxon>Hypocreomycetidae</taxon>
        <taxon>Hypocreales</taxon>
        <taxon>Nectriaceae</taxon>
        <taxon>Fusarium</taxon>
        <taxon>Fusarium staphyleae species complex</taxon>
    </lineage>
</organism>
<evidence type="ECO:0000256" key="1">
    <source>
        <dbReference type="SAM" id="MobiDB-lite"/>
    </source>
</evidence>
<dbReference type="AlphaFoldDB" id="A0A8H4X9L1"/>
<accession>A0A8H4X9L1</accession>